<dbReference type="Pfam" id="PF00654">
    <property type="entry name" value="Voltage_CLC"/>
    <property type="match status" value="2"/>
</dbReference>
<evidence type="ECO:0000256" key="8">
    <source>
        <dbReference type="ARBA" id="ARBA00023122"/>
    </source>
</evidence>
<dbReference type="PANTHER" id="PTHR45720">
    <property type="entry name" value="CHLORIDE CHANNEL PROTEIN 2"/>
    <property type="match status" value="1"/>
</dbReference>
<dbReference type="PRINTS" id="PR00762">
    <property type="entry name" value="CLCHANNEL"/>
</dbReference>
<evidence type="ECO:0000256" key="1">
    <source>
        <dbReference type="ARBA" id="ARBA00004141"/>
    </source>
</evidence>
<feature type="transmembrane region" description="Helical" evidence="14">
    <location>
        <begin position="683"/>
        <end position="707"/>
    </location>
</feature>
<dbReference type="CDD" id="cd03683">
    <property type="entry name" value="ClC_1_like"/>
    <property type="match status" value="2"/>
</dbReference>
<evidence type="ECO:0000259" key="17">
    <source>
        <dbReference type="PROSITE" id="PS51371"/>
    </source>
</evidence>
<feature type="transmembrane region" description="Helical" evidence="14">
    <location>
        <begin position="1495"/>
        <end position="1513"/>
    </location>
</feature>
<feature type="transmembrane region" description="Helical" evidence="14">
    <location>
        <begin position="1452"/>
        <end position="1474"/>
    </location>
</feature>
<evidence type="ECO:0000256" key="11">
    <source>
        <dbReference type="ARBA" id="ARBA00023214"/>
    </source>
</evidence>
<keyword evidence="10" id="KW-0869">Chloride channel</keyword>
<dbReference type="PANTHER" id="PTHR45720:SF10">
    <property type="entry name" value="CHLORIDE CHANNEL PROTEIN 2"/>
    <property type="match status" value="1"/>
</dbReference>
<dbReference type="GO" id="GO:0034707">
    <property type="term" value="C:chloride channel complex"/>
    <property type="evidence" value="ECO:0007669"/>
    <property type="project" value="UniProtKB-KW"/>
</dbReference>
<evidence type="ECO:0000256" key="6">
    <source>
        <dbReference type="ARBA" id="ARBA00022989"/>
    </source>
</evidence>
<dbReference type="Gene3D" id="1.10.3080.10">
    <property type="entry name" value="Clc chloride channel"/>
    <property type="match status" value="2"/>
</dbReference>
<feature type="transmembrane region" description="Helical" evidence="14">
    <location>
        <begin position="765"/>
        <end position="787"/>
    </location>
</feature>
<dbReference type="Proteomes" id="UP000719412">
    <property type="component" value="Unassembled WGS sequence"/>
</dbReference>
<feature type="transmembrane region" description="Helical" evidence="14">
    <location>
        <begin position="1676"/>
        <end position="1699"/>
    </location>
</feature>
<dbReference type="GO" id="GO:0005886">
    <property type="term" value="C:plasma membrane"/>
    <property type="evidence" value="ECO:0007669"/>
    <property type="project" value="TreeGrafter"/>
</dbReference>
<sequence>MKKQKTIKQKSFKFKMGAPGGRFGVFRGAQKTECREGAAGVVVSAKNSKSKTALESLTFWVSTGECVCLSHRVCPTYFSEVCPLPRPLPLSFICPPCITVQFPVFFFRRQPRTQTAEFRVDPPLPSKASVSHQPPSTVCPSTVYFRRPPLYQPQLAMSAFNSIPGSPPTGQQRRSSAILAMTKKTTAVAMATPNRLAVPDDKEHYGLGYQNTVIRLQQNTCGAPVISWRATGAITNDVEGIADKDKKVGHDVSEWSVLKRIVTGTVWPEQSRGQLFWSDVPKTENKVKKIADREETEDLSPPQEYQENFRREVIPRFSSSMIADYDQLNRLTDDVTGVLFTSAFVYDTASDRLNWIMFDKSIGKLPSPILDLRLVRLPLLRHLLAANSTSGRGKKVTIFDISCAPAHLLHARPWTGGGPMEEKSICEAHFGEADPVAVDKEWEDFADLVDRKKKRQEQAFYPCPPEEDYVSTLMYGRYSRQLGEFAKLEGLRQAEKRRLKEEKARKKELRGYQGKLSKAVSFLWKHTFARLGEDWVFLALLGVIMAILSFIMDRGISLCNWARIWLFNDLVGQPFAQYAAWVSLPLCLILFSAGFVHLVAPQSIGSGIPEMKTILRGVALKEYLTFRTLVAKVVGLTATLGSGLPLGKEGPFVHIASISATLLSKLVTGFQGIYENESRTTEMLAAACAVGVGSCFAAPVGGVLFSIEVTTVYFAVRNYWRGFFAAVCGATIFRLLAVWFDGADTVTAYFKTSFYMDFPFDPQELFVFALMGALCGLGGAFYVWVHRQYVMFMRNSKMINRFLQKNRFLYPTIVGLLVMTVSFPLGLGQYFAGDLTTHQQVTDLFSNFTWTSANLTADQHSILKHWTTHHSGVFISLSGYIAFTFIFSIISSTIPVPSGSFTPVFKIGAGFGRLVGELMHVWFPSGMRYGGQIATIIPGGYATVGAAAFSGSVTHTISVSVIVFEMTGQITHIIPIMIAVLISNAIASLLAPSIYDSIILIKKLPYLPDLLPSSSGMYSVYVEDFMVRDVKYIFNNMTYEQLKSLLKENRRLQSFPLVDNHDNMVLLGSIPRLQLIQLIEKHIGRERRLQVAAIRQREAEERAREEAEKKAEERKRRPSRFQVVPAQDDLGVKHLSENQLNIDKPTFNPVFGSQPKKSILKKTNSFTLKGFSPFMSTSPGSTPYTTVTGAESRIRLAFEAIFRKSAQLQDVDHNDSSPVLSSGSIDNKVQIIPMSPTTSKKVQLPRERVCDMSPEDQRSWEDEQMELPVDFSSCHIDPAPFQLVERTSLLKVHSLFSMVGVNHAYVTAIGKLVGVVGLKDLRKAIEDANSGNLPPHGVDTNSNGNVAAVNSDNGDSDNEAGTTLVSKSKWVVDATMKKRRDLSQGHLYDSYIAPVQTYDEKKPTEIFKLTYVKEEEKKLRKEIHARRGFKAWFVKTVTYLWKILFGHFAEEWFFLAFLGILVAHISYMIDKGVMMCNSSRMWLYRDLADHPWAKYFAWICLPMTLCMFSAGFVKLVGPKAVGSGIPEMKTLLRGVYVEDFLTFRVLVAKVVGLTSTIGSSMPLGKEGPLMHVSCCCAHLLGKLVGFQGIYQNESRKLEMLAAATAVGVAVTFGAPIGGVLLSIEITTAYYGVRNYWRGFCAAVWGATVYRLLYVWIEGVETVTVVFKTSFFVDTPFAAQELLAFSILGIICGFGAAFYMRMKIKFNRFLKANKLIAEIKAANFFVYPGFVSLVVASINFPLGIGQFLAGHVGYAVQVKHMFSNFSWTGGNLTVAQHDIVKNWQTPWTGIYLHLVCVVAFNALLVDKINANCQGAESNVASQSDTSRSKQWAWAHKVNRRGLFKSGTKTAVGRSCSLLVRTHFLLNFDQSVPTATHSYTPLPKHSRLPFQFVCSIFSSTMPIPNGSFIPNFRIGAAIGRILGELMHTWYPTGLSYYGRLTKVIPGGYALVGAAAFSGAVTQTMCVCVIVLEMSSQITHVIPILIANLISNSISQLCSGGLYNAGIKAKKLPYLPDLLPRKSAIYSVYVEDFMVTDVKYIYHGMPFEDLKNLLKDNKKIQSFPLVNNPVRLILLGSIPRMELIELLERQVGRERRLQELTEEEEKECRKGKSSQFQVGDTPTYSESDSDDMFTYNPAYESPPKSKSVKLPKKRVCDLSPKLQRKWEHFQMEKPVDFRLCHIDPAPFQLVERTSLLKVHSLFSLVGINTAYVTTIGRLIGVVGLKELRQAINDVKSGNLQPHNISIIVSEEK</sequence>
<keyword evidence="11 14" id="KW-0868">Chloride</keyword>
<dbReference type="GO" id="GO:0005247">
    <property type="term" value="F:voltage-gated chloride channel activity"/>
    <property type="evidence" value="ECO:0007669"/>
    <property type="project" value="TreeGrafter"/>
</dbReference>
<evidence type="ECO:0000256" key="2">
    <source>
        <dbReference type="ARBA" id="ARBA00022448"/>
    </source>
</evidence>
<dbReference type="FunFam" id="3.10.580.10:FF:000026">
    <property type="entry name" value="Chloride channel protein"/>
    <property type="match status" value="1"/>
</dbReference>
<keyword evidence="8 13" id="KW-0129">CBS domain</keyword>
<feature type="transmembrane region" description="Helical" evidence="14">
    <location>
        <begin position="976"/>
        <end position="995"/>
    </location>
</feature>
<evidence type="ECO:0000256" key="15">
    <source>
        <dbReference type="SAM" id="Coils"/>
    </source>
</evidence>
<evidence type="ECO:0000313" key="19">
    <source>
        <dbReference type="Proteomes" id="UP000719412"/>
    </source>
</evidence>
<keyword evidence="7 14" id="KW-0406">Ion transport</keyword>
<dbReference type="InterPro" id="IPR050970">
    <property type="entry name" value="Cl_channel_volt-gated"/>
</dbReference>
<evidence type="ECO:0000256" key="12">
    <source>
        <dbReference type="ARBA" id="ARBA00023303"/>
    </source>
</evidence>
<feature type="transmembrane region" description="Helical" evidence="14">
    <location>
        <begin position="873"/>
        <end position="892"/>
    </location>
</feature>
<proteinExistence type="inferred from homology"/>
<dbReference type="PROSITE" id="PS51371">
    <property type="entry name" value="CBS"/>
    <property type="match status" value="1"/>
</dbReference>
<feature type="transmembrane region" description="Helical" evidence="14">
    <location>
        <begin position="1635"/>
        <end position="1656"/>
    </location>
</feature>
<organism evidence="18 19">
    <name type="scientific">Tenebrio molitor</name>
    <name type="common">Yellow mealworm beetle</name>
    <dbReference type="NCBI Taxonomy" id="7067"/>
    <lineage>
        <taxon>Eukaryota</taxon>
        <taxon>Metazoa</taxon>
        <taxon>Ecdysozoa</taxon>
        <taxon>Arthropoda</taxon>
        <taxon>Hexapoda</taxon>
        <taxon>Insecta</taxon>
        <taxon>Pterygota</taxon>
        <taxon>Neoptera</taxon>
        <taxon>Endopterygota</taxon>
        <taxon>Coleoptera</taxon>
        <taxon>Polyphaga</taxon>
        <taxon>Cucujiformia</taxon>
        <taxon>Tenebrionidae</taxon>
        <taxon>Tenebrio</taxon>
    </lineage>
</organism>
<keyword evidence="2 14" id="KW-0813">Transport</keyword>
<evidence type="ECO:0000256" key="13">
    <source>
        <dbReference type="PROSITE-ProRule" id="PRU00703"/>
    </source>
</evidence>
<keyword evidence="9 14" id="KW-0472">Membrane</keyword>
<keyword evidence="4" id="KW-0677">Repeat</keyword>
<feature type="coiled-coil region" evidence="15">
    <location>
        <begin position="1090"/>
        <end position="1117"/>
    </location>
</feature>
<dbReference type="InterPro" id="IPR001807">
    <property type="entry name" value="ClC"/>
</dbReference>
<accession>A0A8J6H953</accession>
<evidence type="ECO:0000256" key="7">
    <source>
        <dbReference type="ARBA" id="ARBA00023065"/>
    </source>
</evidence>
<keyword evidence="6 14" id="KW-1133">Transmembrane helix</keyword>
<feature type="domain" description="CBS" evidence="17">
    <location>
        <begin position="1026"/>
        <end position="1086"/>
    </location>
</feature>
<keyword evidence="3 14" id="KW-0812">Transmembrane</keyword>
<dbReference type="EMBL" id="JABDTM020027740">
    <property type="protein sequence ID" value="KAH0810056.1"/>
    <property type="molecule type" value="Genomic_DNA"/>
</dbReference>
<feature type="compositionally biased region" description="Polar residues" evidence="16">
    <location>
        <begin position="2110"/>
        <end position="2123"/>
    </location>
</feature>
<evidence type="ECO:0000256" key="16">
    <source>
        <dbReference type="SAM" id="MobiDB-lite"/>
    </source>
</evidence>
<keyword evidence="19" id="KW-1185">Reference proteome</keyword>
<gene>
    <name evidence="18" type="ORF">GEV33_012736</name>
</gene>
<feature type="transmembrane region" description="Helical" evidence="14">
    <location>
        <begin position="578"/>
        <end position="600"/>
    </location>
</feature>
<comment type="caution">
    <text evidence="18">The sequence shown here is derived from an EMBL/GenBank/DDBJ whole genome shotgun (WGS) entry which is preliminary data.</text>
</comment>
<feature type="region of interest" description="Disordered" evidence="16">
    <location>
        <begin position="2095"/>
        <end position="2128"/>
    </location>
</feature>
<protein>
    <recommendedName>
        <fullName evidence="14">Chloride channel protein</fullName>
    </recommendedName>
</protein>
<feature type="transmembrane region" description="Helical" evidence="14">
    <location>
        <begin position="808"/>
        <end position="827"/>
    </location>
</feature>
<dbReference type="SUPFAM" id="SSF54631">
    <property type="entry name" value="CBS-domain pair"/>
    <property type="match status" value="2"/>
</dbReference>
<comment type="similarity">
    <text evidence="14">Belongs to the chloride channel (TC 2.A.49) family.</text>
</comment>
<evidence type="ECO:0000256" key="3">
    <source>
        <dbReference type="ARBA" id="ARBA00022692"/>
    </source>
</evidence>
<dbReference type="InterPro" id="IPR000644">
    <property type="entry name" value="CBS_dom"/>
</dbReference>
<feature type="transmembrane region" description="Helical" evidence="14">
    <location>
        <begin position="535"/>
        <end position="552"/>
    </location>
</feature>
<feature type="transmembrane region" description="Helical" evidence="14">
    <location>
        <begin position="1600"/>
        <end position="1623"/>
    </location>
</feature>
<comment type="subcellular location">
    <subcellularLocation>
        <location evidence="1 14">Membrane</location>
        <topology evidence="1 14">Multi-pass membrane protein</topology>
    </subcellularLocation>
</comment>
<evidence type="ECO:0000256" key="5">
    <source>
        <dbReference type="ARBA" id="ARBA00022882"/>
    </source>
</evidence>
<keyword evidence="15" id="KW-0175">Coiled coil</keyword>
<dbReference type="FunFam" id="1.10.3080.10:FF:000003">
    <property type="entry name" value="Chloride channel 2"/>
    <property type="match status" value="1"/>
</dbReference>
<keyword evidence="12" id="KW-0407">Ion channel</keyword>
<evidence type="ECO:0000256" key="9">
    <source>
        <dbReference type="ARBA" id="ARBA00023136"/>
    </source>
</evidence>
<reference evidence="18" key="1">
    <citation type="journal article" date="2020" name="J Insects Food Feed">
        <title>The yellow mealworm (Tenebrio molitor) genome: a resource for the emerging insects as food and feed industry.</title>
        <authorList>
            <person name="Eriksson T."/>
            <person name="Andere A."/>
            <person name="Kelstrup H."/>
            <person name="Emery V."/>
            <person name="Picard C."/>
        </authorList>
    </citation>
    <scope>NUCLEOTIDE SEQUENCE</scope>
    <source>
        <strain evidence="18">Stoneville</strain>
        <tissue evidence="18">Whole head</tissue>
    </source>
</reference>
<feature type="transmembrane region" description="Helical" evidence="14">
    <location>
        <begin position="1720"/>
        <end position="1741"/>
    </location>
</feature>
<comment type="caution">
    <text evidence="14">Lacks conserved residue(s) required for the propagation of feature annotation.</text>
</comment>
<feature type="transmembrane region" description="Helical" evidence="14">
    <location>
        <begin position="719"/>
        <end position="740"/>
    </location>
</feature>
<dbReference type="InterPro" id="IPR046342">
    <property type="entry name" value="CBS_dom_sf"/>
</dbReference>
<reference evidence="18" key="2">
    <citation type="submission" date="2021-08" db="EMBL/GenBank/DDBJ databases">
        <authorList>
            <person name="Eriksson T."/>
        </authorList>
    </citation>
    <scope>NUCLEOTIDE SEQUENCE</scope>
    <source>
        <strain evidence="18">Stoneville</strain>
        <tissue evidence="18">Whole head</tissue>
    </source>
</reference>
<evidence type="ECO:0000256" key="14">
    <source>
        <dbReference type="RuleBase" id="RU361221"/>
    </source>
</evidence>
<feature type="transmembrane region" description="Helical" evidence="14">
    <location>
        <begin position="904"/>
        <end position="923"/>
    </location>
</feature>
<evidence type="ECO:0000256" key="4">
    <source>
        <dbReference type="ARBA" id="ARBA00022737"/>
    </source>
</evidence>
<dbReference type="InterPro" id="IPR014743">
    <property type="entry name" value="Cl-channel_core"/>
</dbReference>
<evidence type="ECO:0000313" key="18">
    <source>
        <dbReference type="EMBL" id="KAH0810056.1"/>
    </source>
</evidence>
<dbReference type="Gene3D" id="3.10.580.10">
    <property type="entry name" value="CBS-domain"/>
    <property type="match status" value="3"/>
</dbReference>
<dbReference type="SUPFAM" id="SSF81340">
    <property type="entry name" value="Clc chloride channel"/>
    <property type="match status" value="2"/>
</dbReference>
<keyword evidence="5" id="KW-0851">Voltage-gated channel</keyword>
<evidence type="ECO:0000256" key="10">
    <source>
        <dbReference type="ARBA" id="ARBA00023173"/>
    </source>
</evidence>
<dbReference type="FunFam" id="3.10.580.10:FF:000032">
    <property type="entry name" value="Chloride channel protein"/>
    <property type="match status" value="2"/>
</dbReference>
<name>A0A8J6H953_TENMO</name>
<dbReference type="SMART" id="SM00116">
    <property type="entry name" value="CBS"/>
    <property type="match status" value="3"/>
</dbReference>